<feature type="region of interest" description="Disordered" evidence="1">
    <location>
        <begin position="202"/>
        <end position="270"/>
    </location>
</feature>
<dbReference type="OrthoDB" id="129484at2759"/>
<comment type="caution">
    <text evidence="2">The sequence shown here is derived from an EMBL/GenBank/DDBJ whole genome shotgun (WGS) entry which is preliminary data.</text>
</comment>
<dbReference type="CDD" id="cd00024">
    <property type="entry name" value="CD_CSD"/>
    <property type="match status" value="1"/>
</dbReference>
<protein>
    <recommendedName>
        <fullName evidence="4">Chromo domain-containing protein</fullName>
    </recommendedName>
</protein>
<dbReference type="EMBL" id="JAGDFM010000920">
    <property type="protein sequence ID" value="KAG7375804.1"/>
    <property type="molecule type" value="Genomic_DNA"/>
</dbReference>
<dbReference type="AlphaFoldDB" id="A0A8T1V8A5"/>
<proteinExistence type="predicted"/>
<dbReference type="Proteomes" id="UP000694044">
    <property type="component" value="Unassembled WGS sequence"/>
</dbReference>
<evidence type="ECO:0008006" key="4">
    <source>
        <dbReference type="Google" id="ProtNLM"/>
    </source>
</evidence>
<reference evidence="2" key="1">
    <citation type="submission" date="2021-02" db="EMBL/GenBank/DDBJ databases">
        <authorList>
            <person name="Palmer J.M."/>
        </authorList>
    </citation>
    <scope>NUCLEOTIDE SEQUENCE</scope>
    <source>
        <strain evidence="2">SCRP734</strain>
    </source>
</reference>
<accession>A0A8T1V8A5</accession>
<gene>
    <name evidence="2" type="ORF">PHYPSEUDO_015239</name>
</gene>
<feature type="compositionally biased region" description="Polar residues" evidence="1">
    <location>
        <begin position="227"/>
        <end position="245"/>
    </location>
</feature>
<evidence type="ECO:0000256" key="1">
    <source>
        <dbReference type="SAM" id="MobiDB-lite"/>
    </source>
</evidence>
<name>A0A8T1V8A5_9STRA</name>
<organism evidence="2 3">
    <name type="scientific">Phytophthora pseudosyringae</name>
    <dbReference type="NCBI Taxonomy" id="221518"/>
    <lineage>
        <taxon>Eukaryota</taxon>
        <taxon>Sar</taxon>
        <taxon>Stramenopiles</taxon>
        <taxon>Oomycota</taxon>
        <taxon>Peronosporomycetes</taxon>
        <taxon>Peronosporales</taxon>
        <taxon>Peronosporaceae</taxon>
        <taxon>Phytophthora</taxon>
    </lineage>
</organism>
<evidence type="ECO:0000313" key="2">
    <source>
        <dbReference type="EMBL" id="KAG7375804.1"/>
    </source>
</evidence>
<feature type="region of interest" description="Disordered" evidence="1">
    <location>
        <begin position="1"/>
        <end position="27"/>
    </location>
</feature>
<sequence>METWLVTHTHEEHSSGEGTKYTGKEKLPVTAPSTTTSVIRRETPVTPTIRAYSATTDVRFVSTCSSTTTLSCNTQSGQVFAIIDRKDTKAGYWYRVQWCDESGGFRWDDTWEPDATHFCFALELLLPYKYQSRMRVHNALWVLAETKGNDRARKYAQERKHVCSIRRTKPDTKWLCGHGGTRLRKMGFSLPLEEREQLMKADRDSTFPKTTNGVLDERLKHDRKHSSSQPNLKLNSDVQLVSNSGVEEKPKSTLAVDSKPVDHLVSMSED</sequence>
<evidence type="ECO:0000313" key="3">
    <source>
        <dbReference type="Proteomes" id="UP000694044"/>
    </source>
</evidence>
<keyword evidence="3" id="KW-1185">Reference proteome</keyword>